<accession>A0A9D2B1E3</accession>
<feature type="compositionally biased region" description="Polar residues" evidence="1">
    <location>
        <begin position="302"/>
        <end position="329"/>
    </location>
</feature>
<keyword evidence="2" id="KW-0812">Transmembrane</keyword>
<protein>
    <submittedName>
        <fullName evidence="4">Acyltransferase</fullName>
    </submittedName>
</protein>
<evidence type="ECO:0000256" key="1">
    <source>
        <dbReference type="SAM" id="MobiDB-lite"/>
    </source>
</evidence>
<proteinExistence type="predicted"/>
<reference evidence="4" key="1">
    <citation type="journal article" date="2021" name="PeerJ">
        <title>Extensive microbial diversity within the chicken gut microbiome revealed by metagenomics and culture.</title>
        <authorList>
            <person name="Gilroy R."/>
            <person name="Ravi A."/>
            <person name="Getino M."/>
            <person name="Pursley I."/>
            <person name="Horton D.L."/>
            <person name="Alikhan N.F."/>
            <person name="Baker D."/>
            <person name="Gharbi K."/>
            <person name="Hall N."/>
            <person name="Watson M."/>
            <person name="Adriaenssens E.M."/>
            <person name="Foster-Nyarko E."/>
            <person name="Jarju S."/>
            <person name="Secka A."/>
            <person name="Antonio M."/>
            <person name="Oren A."/>
            <person name="Chaudhuri R.R."/>
            <person name="La Ragione R."/>
            <person name="Hildebrand F."/>
            <person name="Pallen M.J."/>
        </authorList>
    </citation>
    <scope>NUCLEOTIDE SEQUENCE</scope>
    <source>
        <strain evidence="4">USASDec5-558</strain>
    </source>
</reference>
<evidence type="ECO:0000259" key="3">
    <source>
        <dbReference type="SMART" id="SM00563"/>
    </source>
</evidence>
<dbReference type="Pfam" id="PF01553">
    <property type="entry name" value="Acyltransferase"/>
    <property type="match status" value="1"/>
</dbReference>
<feature type="region of interest" description="Disordered" evidence="1">
    <location>
        <begin position="302"/>
        <end position="367"/>
    </location>
</feature>
<reference evidence="4" key="2">
    <citation type="submission" date="2021-04" db="EMBL/GenBank/DDBJ databases">
        <authorList>
            <person name="Gilroy R."/>
        </authorList>
    </citation>
    <scope>NUCLEOTIDE SEQUENCE</scope>
    <source>
        <strain evidence="4">USASDec5-558</strain>
    </source>
</reference>
<evidence type="ECO:0000313" key="4">
    <source>
        <dbReference type="EMBL" id="HIX57982.1"/>
    </source>
</evidence>
<dbReference type="SMART" id="SM00563">
    <property type="entry name" value="PlsC"/>
    <property type="match status" value="1"/>
</dbReference>
<dbReference type="CDD" id="cd07990">
    <property type="entry name" value="LPLAT_LCLAT1-like"/>
    <property type="match status" value="1"/>
</dbReference>
<dbReference type="PANTHER" id="PTHR10983">
    <property type="entry name" value="1-ACYLGLYCEROL-3-PHOSPHATE ACYLTRANSFERASE-RELATED"/>
    <property type="match status" value="1"/>
</dbReference>
<name>A0A9D2B1E3_9GAMM</name>
<feature type="domain" description="Phospholipid/glycerol acyltransferase" evidence="3">
    <location>
        <begin position="89"/>
        <end position="227"/>
    </location>
</feature>
<dbReference type="NCBIfam" id="NF010621">
    <property type="entry name" value="PRK14014.1"/>
    <property type="match status" value="1"/>
</dbReference>
<dbReference type="EMBL" id="DXEV01000219">
    <property type="protein sequence ID" value="HIX57982.1"/>
    <property type="molecule type" value="Genomic_DNA"/>
</dbReference>
<dbReference type="InterPro" id="IPR002123">
    <property type="entry name" value="Plipid/glycerol_acylTrfase"/>
</dbReference>
<keyword evidence="2" id="KW-1133">Transmembrane helix</keyword>
<dbReference type="GO" id="GO:0005886">
    <property type="term" value="C:plasma membrane"/>
    <property type="evidence" value="ECO:0007669"/>
    <property type="project" value="TreeGrafter"/>
</dbReference>
<sequence length="367" mass="41341">MLSFLPAPLLFVINFTLISVVTAILAIPVFVLAFVRLILPFGPVLSFVDRINQAVFYLWISNNAFLMWLTNRIKWDIQGADIEKIKGSCFIISNHVTWTDIVMLGQIYRGKIPITKFFLKHSLIYIPILGQACYSLGMPFLRRYSRNELLKNPKLKTKDIDATRKACQNLLQHPSTLVNFVEGTRFTPEKAKAQQSQYRHLMPPKAASLAIALGLIGPHIDCLLNTTLVYPGEHKGSIFMEMLCGRLKHVIARVEVMDKETINAHMVGDYLQDKQFKHTFTMYLRQLWQRKDDLIESLLQQNGYAPSTPDTNDTESSTAAPAVDASTTADVPATEAEAKATKKKSTQQEENEPITARNRITASISAD</sequence>
<organism evidence="4 5">
    <name type="scientific">Candidatus Anaerobiospirillum pullistercoris</name>
    <dbReference type="NCBI Taxonomy" id="2838452"/>
    <lineage>
        <taxon>Bacteria</taxon>
        <taxon>Pseudomonadati</taxon>
        <taxon>Pseudomonadota</taxon>
        <taxon>Gammaproteobacteria</taxon>
        <taxon>Aeromonadales</taxon>
        <taxon>Succinivibrionaceae</taxon>
        <taxon>Anaerobiospirillum</taxon>
    </lineage>
</organism>
<dbReference type="SUPFAM" id="SSF69593">
    <property type="entry name" value="Glycerol-3-phosphate (1)-acyltransferase"/>
    <property type="match status" value="1"/>
</dbReference>
<dbReference type="PANTHER" id="PTHR10983:SF15">
    <property type="entry name" value="ACYLTRANSFERASE YIHG-RELATED"/>
    <property type="match status" value="1"/>
</dbReference>
<evidence type="ECO:0000256" key="2">
    <source>
        <dbReference type="SAM" id="Phobius"/>
    </source>
</evidence>
<comment type="caution">
    <text evidence="4">The sequence shown here is derived from an EMBL/GenBank/DDBJ whole genome shotgun (WGS) entry which is preliminary data.</text>
</comment>
<keyword evidence="2" id="KW-0472">Membrane</keyword>
<dbReference type="Proteomes" id="UP000886829">
    <property type="component" value="Unassembled WGS sequence"/>
</dbReference>
<gene>
    <name evidence="4" type="ORF">H9850_11010</name>
</gene>
<dbReference type="AlphaFoldDB" id="A0A9D2B1E3"/>
<evidence type="ECO:0000313" key="5">
    <source>
        <dbReference type="Proteomes" id="UP000886829"/>
    </source>
</evidence>
<feature type="compositionally biased region" description="Polar residues" evidence="1">
    <location>
        <begin position="358"/>
        <end position="367"/>
    </location>
</feature>
<keyword evidence="4" id="KW-0808">Transferase</keyword>
<keyword evidence="4" id="KW-0012">Acyltransferase</keyword>
<dbReference type="GO" id="GO:0016746">
    <property type="term" value="F:acyltransferase activity"/>
    <property type="evidence" value="ECO:0007669"/>
    <property type="project" value="UniProtKB-KW"/>
</dbReference>
<feature type="transmembrane region" description="Helical" evidence="2">
    <location>
        <begin position="12"/>
        <end position="39"/>
    </location>
</feature>